<feature type="transmembrane region" description="Helical" evidence="1">
    <location>
        <begin position="20"/>
        <end position="38"/>
    </location>
</feature>
<evidence type="ECO:0000256" key="1">
    <source>
        <dbReference type="SAM" id="Phobius"/>
    </source>
</evidence>
<keyword evidence="1" id="KW-0812">Transmembrane</keyword>
<evidence type="ECO:0000313" key="3">
    <source>
        <dbReference type="EMBL" id="POO03003.1"/>
    </source>
</evidence>
<dbReference type="Gene3D" id="3.30.70.80">
    <property type="entry name" value="Peptidase S8 propeptide/proteinase inhibitor I9"/>
    <property type="match status" value="1"/>
</dbReference>
<evidence type="ECO:0000313" key="4">
    <source>
        <dbReference type="Proteomes" id="UP000237000"/>
    </source>
</evidence>
<feature type="domain" description="Inhibitor I9" evidence="2">
    <location>
        <begin position="47"/>
        <end position="128"/>
    </location>
</feature>
<proteinExistence type="predicted"/>
<dbReference type="InterPro" id="IPR010259">
    <property type="entry name" value="S8pro/Inhibitor_I9"/>
</dbReference>
<reference evidence="4" key="1">
    <citation type="submission" date="2016-06" db="EMBL/GenBank/DDBJ databases">
        <title>Parallel loss of symbiosis genes in relatives of nitrogen-fixing non-legume Parasponia.</title>
        <authorList>
            <person name="Van Velzen R."/>
            <person name="Holmer R."/>
            <person name="Bu F."/>
            <person name="Rutten L."/>
            <person name="Van Zeijl A."/>
            <person name="Liu W."/>
            <person name="Santuari L."/>
            <person name="Cao Q."/>
            <person name="Sharma T."/>
            <person name="Shen D."/>
            <person name="Roswanjaya Y."/>
            <person name="Wardhani T."/>
            <person name="Kalhor M.S."/>
            <person name="Jansen J."/>
            <person name="Van den Hoogen J."/>
            <person name="Gungor B."/>
            <person name="Hartog M."/>
            <person name="Hontelez J."/>
            <person name="Verver J."/>
            <person name="Yang W.-C."/>
            <person name="Schijlen E."/>
            <person name="Repin R."/>
            <person name="Schilthuizen M."/>
            <person name="Schranz E."/>
            <person name="Heidstra R."/>
            <person name="Miyata K."/>
            <person name="Fedorova E."/>
            <person name="Kohlen W."/>
            <person name="Bisseling T."/>
            <person name="Smit S."/>
            <person name="Geurts R."/>
        </authorList>
    </citation>
    <scope>NUCLEOTIDE SEQUENCE [LARGE SCALE GENOMIC DNA]</scope>
    <source>
        <strain evidence="4">cv. RG33-2</strain>
    </source>
</reference>
<dbReference type="InParanoid" id="A0A2P5FYX1"/>
<dbReference type="AlphaFoldDB" id="A0A2P5FYX1"/>
<dbReference type="InterPro" id="IPR037045">
    <property type="entry name" value="S8pro/Inhibitor_I9_sf"/>
</dbReference>
<dbReference type="FunFam" id="3.30.70.80:FF:000003">
    <property type="entry name" value="Subtilisin-like protease SBT1.9"/>
    <property type="match status" value="1"/>
</dbReference>
<dbReference type="Proteomes" id="UP000237000">
    <property type="component" value="Unassembled WGS sequence"/>
</dbReference>
<dbReference type="EMBL" id="JXTC01000003">
    <property type="protein sequence ID" value="POO03003.1"/>
    <property type="molecule type" value="Genomic_DNA"/>
</dbReference>
<gene>
    <name evidence="3" type="ORF">TorRG33x02_010640</name>
</gene>
<accession>A0A2P5FYX1</accession>
<evidence type="ECO:0000259" key="2">
    <source>
        <dbReference type="Pfam" id="PF05922"/>
    </source>
</evidence>
<keyword evidence="1" id="KW-0472">Membrane</keyword>
<name>A0A2P5FYX1_TREOI</name>
<protein>
    <submittedName>
        <fullName evidence="3">Peptidase S8, subtilisin-related</fullName>
    </submittedName>
</protein>
<dbReference type="Pfam" id="PF05922">
    <property type="entry name" value="Inhibitor_I9"/>
    <property type="match status" value="1"/>
</dbReference>
<keyword evidence="4" id="KW-1185">Reference proteome</keyword>
<sequence>MGLYYFSSSSSNSSPTTNSSYFHFQYAVCLFLMLLISASSSSTERSTYIVHTDKSIMPKAFPTHHHWYSSIVNSLKFTNSKVVNHCRLAPSLVHVYDNALHGFSASLTPLELEELKKAPWFITSYMDRHATIDTVGESNNQTNL</sequence>
<organism evidence="3 4">
    <name type="scientific">Trema orientale</name>
    <name type="common">Charcoal tree</name>
    <name type="synonym">Celtis orientalis</name>
    <dbReference type="NCBI Taxonomy" id="63057"/>
    <lineage>
        <taxon>Eukaryota</taxon>
        <taxon>Viridiplantae</taxon>
        <taxon>Streptophyta</taxon>
        <taxon>Embryophyta</taxon>
        <taxon>Tracheophyta</taxon>
        <taxon>Spermatophyta</taxon>
        <taxon>Magnoliopsida</taxon>
        <taxon>eudicotyledons</taxon>
        <taxon>Gunneridae</taxon>
        <taxon>Pentapetalae</taxon>
        <taxon>rosids</taxon>
        <taxon>fabids</taxon>
        <taxon>Rosales</taxon>
        <taxon>Cannabaceae</taxon>
        <taxon>Trema</taxon>
    </lineage>
</organism>
<dbReference type="OrthoDB" id="2014869at2759"/>
<comment type="caution">
    <text evidence="3">The sequence shown here is derived from an EMBL/GenBank/DDBJ whole genome shotgun (WGS) entry which is preliminary data.</text>
</comment>
<keyword evidence="1" id="KW-1133">Transmembrane helix</keyword>
<dbReference type="STRING" id="63057.A0A2P5FYX1"/>